<dbReference type="InterPro" id="IPR013785">
    <property type="entry name" value="Aldolase_TIM"/>
</dbReference>
<evidence type="ECO:0000313" key="4">
    <source>
        <dbReference type="Proteomes" id="UP000189229"/>
    </source>
</evidence>
<dbReference type="AlphaFoldDB" id="A0A1V3WKT8"/>
<dbReference type="Gene3D" id="3.20.20.70">
    <property type="entry name" value="Aldolase class I"/>
    <property type="match status" value="1"/>
</dbReference>
<dbReference type="Proteomes" id="UP000188532">
    <property type="component" value="Unassembled WGS sequence"/>
</dbReference>
<sequence length="46" mass="4832">MGTAMGLINDIPTVGDLVARIVEEAAELMSNRLAGMIISGRSTVTR</sequence>
<dbReference type="EMBL" id="MVBN01000001">
    <property type="protein sequence ID" value="OOK84331.1"/>
    <property type="molecule type" value="Genomic_DNA"/>
</dbReference>
<comment type="caution">
    <text evidence="1">The sequence shown here is derived from an EMBL/GenBank/DDBJ whole genome shotgun (WGS) entry which is preliminary data.</text>
</comment>
<keyword evidence="1" id="KW-0223">Dioxygenase</keyword>
<dbReference type="GO" id="GO:0051213">
    <property type="term" value="F:dioxygenase activity"/>
    <property type="evidence" value="ECO:0007669"/>
    <property type="project" value="UniProtKB-KW"/>
</dbReference>
<reference evidence="3 4" key="1">
    <citation type="submission" date="2017-02" db="EMBL/GenBank/DDBJ databases">
        <title>Complete genome sequences of Mycobacterium kansasii strains isolated from rhesus macaques.</title>
        <authorList>
            <person name="Panda A."/>
            <person name="Nagaraj S."/>
            <person name="Zhao X."/>
            <person name="Tettelin H."/>
            <person name="Detolla L.J."/>
        </authorList>
    </citation>
    <scope>NUCLEOTIDE SEQUENCE [LARGE SCALE GENOMIC DNA]</scope>
    <source>
        <strain evidence="2 3">11-3469</strain>
        <strain evidence="1 4">11-3813</strain>
    </source>
</reference>
<evidence type="ECO:0000313" key="2">
    <source>
        <dbReference type="EMBL" id="OOK84331.1"/>
    </source>
</evidence>
<dbReference type="EC" id="1.13.12.16" evidence="1"/>
<keyword evidence="1" id="KW-0560">Oxidoreductase</keyword>
<accession>A0A1V3WKT8</accession>
<evidence type="ECO:0000313" key="1">
    <source>
        <dbReference type="EMBL" id="OOK67589.1"/>
    </source>
</evidence>
<evidence type="ECO:0000313" key="3">
    <source>
        <dbReference type="Proteomes" id="UP000188532"/>
    </source>
</evidence>
<dbReference type="EMBL" id="MVBM01000008">
    <property type="protein sequence ID" value="OOK67589.1"/>
    <property type="molecule type" value="Genomic_DNA"/>
</dbReference>
<dbReference type="GO" id="GO:0018580">
    <property type="term" value="F:nitronate monooxygenase activity"/>
    <property type="evidence" value="ECO:0007669"/>
    <property type="project" value="UniProtKB-EC"/>
</dbReference>
<proteinExistence type="predicted"/>
<organism evidence="1 4">
    <name type="scientific">Mycobacterium kansasii</name>
    <dbReference type="NCBI Taxonomy" id="1768"/>
    <lineage>
        <taxon>Bacteria</taxon>
        <taxon>Bacillati</taxon>
        <taxon>Actinomycetota</taxon>
        <taxon>Actinomycetes</taxon>
        <taxon>Mycobacteriales</taxon>
        <taxon>Mycobacteriaceae</taxon>
        <taxon>Mycobacterium</taxon>
    </lineage>
</organism>
<gene>
    <name evidence="2" type="ORF">BZL29_0244</name>
    <name evidence="1" type="ORF">BZL30_7679</name>
</gene>
<protein>
    <submittedName>
        <fullName evidence="1">2-nitropropane dioxygenase-like enzyme domain protein</fullName>
        <ecNumber evidence="1">1.13.12.16</ecNumber>
    </submittedName>
</protein>
<name>A0A1V3WKT8_MYCKA</name>
<dbReference type="Proteomes" id="UP000189229">
    <property type="component" value="Unassembled WGS sequence"/>
</dbReference>